<evidence type="ECO:0000256" key="1">
    <source>
        <dbReference type="ARBA" id="ARBA00022737"/>
    </source>
</evidence>
<evidence type="ECO:0008006" key="5">
    <source>
        <dbReference type="Google" id="ProtNLM"/>
    </source>
</evidence>
<accession>A0ABR2JPV4</accession>
<evidence type="ECO:0000256" key="2">
    <source>
        <dbReference type="ARBA" id="ARBA00023043"/>
    </source>
</evidence>
<keyword evidence="4" id="KW-1185">Reference proteome</keyword>
<dbReference type="InterPro" id="IPR002110">
    <property type="entry name" value="Ankyrin_rpt"/>
</dbReference>
<comment type="caution">
    <text evidence="3">The sequence shown here is derived from an EMBL/GenBank/DDBJ whole genome shotgun (WGS) entry which is preliminary data.</text>
</comment>
<gene>
    <name evidence="3" type="ORF">M9Y10_003593</name>
</gene>
<keyword evidence="2" id="KW-0040">ANK repeat</keyword>
<keyword evidence="1" id="KW-0677">Repeat</keyword>
<dbReference type="Proteomes" id="UP001470230">
    <property type="component" value="Unassembled WGS sequence"/>
</dbReference>
<dbReference type="InterPro" id="IPR036770">
    <property type="entry name" value="Ankyrin_rpt-contain_sf"/>
</dbReference>
<evidence type="ECO:0000313" key="4">
    <source>
        <dbReference type="Proteomes" id="UP001470230"/>
    </source>
</evidence>
<reference evidence="3 4" key="1">
    <citation type="submission" date="2024-04" db="EMBL/GenBank/DDBJ databases">
        <title>Tritrichomonas musculus Genome.</title>
        <authorList>
            <person name="Alves-Ferreira E."/>
            <person name="Grigg M."/>
            <person name="Lorenzi H."/>
            <person name="Galac M."/>
        </authorList>
    </citation>
    <scope>NUCLEOTIDE SEQUENCE [LARGE SCALE GENOMIC DNA]</scope>
    <source>
        <strain evidence="3 4">EAF2021</strain>
    </source>
</reference>
<dbReference type="Pfam" id="PF12796">
    <property type="entry name" value="Ank_2"/>
    <property type="match status" value="3"/>
</dbReference>
<protein>
    <recommendedName>
        <fullName evidence="5">Ankyrin repeat protein</fullName>
    </recommendedName>
</protein>
<evidence type="ECO:0000313" key="3">
    <source>
        <dbReference type="EMBL" id="KAK8880894.1"/>
    </source>
</evidence>
<organism evidence="3 4">
    <name type="scientific">Tritrichomonas musculus</name>
    <dbReference type="NCBI Taxonomy" id="1915356"/>
    <lineage>
        <taxon>Eukaryota</taxon>
        <taxon>Metamonada</taxon>
        <taxon>Parabasalia</taxon>
        <taxon>Tritrichomonadida</taxon>
        <taxon>Tritrichomonadidae</taxon>
        <taxon>Tritrichomonas</taxon>
    </lineage>
</organism>
<dbReference type="EMBL" id="JAPFFF010000010">
    <property type="protein sequence ID" value="KAK8880894.1"/>
    <property type="molecule type" value="Genomic_DNA"/>
</dbReference>
<dbReference type="PANTHER" id="PTHR24198:SF165">
    <property type="entry name" value="ANKYRIN REPEAT-CONTAINING PROTEIN-RELATED"/>
    <property type="match status" value="1"/>
</dbReference>
<dbReference type="Gene3D" id="1.25.40.20">
    <property type="entry name" value="Ankyrin repeat-containing domain"/>
    <property type="match status" value="4"/>
</dbReference>
<dbReference type="PANTHER" id="PTHR24198">
    <property type="entry name" value="ANKYRIN REPEAT AND PROTEIN KINASE DOMAIN-CONTAINING PROTEIN"/>
    <property type="match status" value="1"/>
</dbReference>
<proteinExistence type="predicted"/>
<name>A0ABR2JPV4_9EUKA</name>
<dbReference type="Pfam" id="PF00023">
    <property type="entry name" value="Ank"/>
    <property type="match status" value="1"/>
</dbReference>
<dbReference type="SMART" id="SM00248">
    <property type="entry name" value="ANK"/>
    <property type="match status" value="13"/>
</dbReference>
<sequence length="686" mass="79249">MFLNKVKLTNYVWCFAIHGGHPEIIQILEENVKLGDQPKKQFYPSIFNNENDDISYLTCFNLAVESFHNECAHYLLMNHINEEDLSHTYSSEVIKYFNFQYFQDDLQNDEVFCNLCKYGYFTMVDILTNKKSFDVMQIFEDKPLIFSIIDNNHYRIMKLLIEKNSFDINERFLFNGDDKKIKFVGLLHAAIKKENVEMVEFLLSLKDIDVNLCYIQLKRSYNANINTMLELANKFEKEDPQIFKGNDNLVIKTALHLAIKKRNFKIASLLLNKQNININIKTLKKIQVGTAYNDGDIIEDRSIKKGISEPPILIALRNDSFDIAELLLSKQNIDVNSSSCYKYEYTFDYRDYSRKRYTELQAHNKASEYKTVLYTAIEKESTKIVKLLLNSPEIDINAPSTIIANQDKLEHYMDNLFSMNPEIAYSSVKAVEEKRTPLKIAITKENHDILKVLLEQPNIVIDSYGDEALACVVKNGFTDIYDALLSRPDFNAKDGFKGALHKAINSRNAEMVKNILSRSDVDVNEVVDDKTPIEIAAKIGKIEIFNLLLERPDFDIMKENCGQSAFKIAALEGNIEVFKILLDRPEIDINDNLDGKTALKNAVYGDHLEIVKILLDRKEINVNDNSGRKTALKIAAEKKNIEMVKLLVTRPEIDFNPETIYDDFDLDKYKIVNFLFETKEKRENDN</sequence>
<dbReference type="SUPFAM" id="SSF48403">
    <property type="entry name" value="Ankyrin repeat"/>
    <property type="match status" value="2"/>
</dbReference>